<dbReference type="Gene3D" id="3.40.50.12780">
    <property type="entry name" value="N-terminal domain of ligase-like"/>
    <property type="match status" value="1"/>
</dbReference>
<dbReference type="OrthoDB" id="9803968at2"/>
<dbReference type="GO" id="GO:0004467">
    <property type="term" value="F:long-chain fatty acid-CoA ligase activity"/>
    <property type="evidence" value="ECO:0007669"/>
    <property type="project" value="TreeGrafter"/>
</dbReference>
<dbReference type="InterPro" id="IPR020845">
    <property type="entry name" value="AMP-binding_CS"/>
</dbReference>
<dbReference type="PROSITE" id="PS00455">
    <property type="entry name" value="AMP_BINDING"/>
    <property type="match status" value="1"/>
</dbReference>
<proteinExistence type="inferred from homology"/>
<dbReference type="GO" id="GO:0016020">
    <property type="term" value="C:membrane"/>
    <property type="evidence" value="ECO:0007669"/>
    <property type="project" value="TreeGrafter"/>
</dbReference>
<keyword evidence="3" id="KW-0276">Fatty acid metabolism</keyword>
<evidence type="ECO:0000256" key="2">
    <source>
        <dbReference type="ARBA" id="ARBA00022598"/>
    </source>
</evidence>
<dbReference type="PANTHER" id="PTHR43272">
    <property type="entry name" value="LONG-CHAIN-FATTY-ACID--COA LIGASE"/>
    <property type="match status" value="1"/>
</dbReference>
<evidence type="ECO:0000313" key="8">
    <source>
        <dbReference type="Proteomes" id="UP000250080"/>
    </source>
</evidence>
<dbReference type="AlphaFoldDB" id="A0A0A8PHE8"/>
<gene>
    <name evidence="7" type="ORF">PFR_JS23_1483</name>
</gene>
<dbReference type="OMA" id="CAELVCI"/>
<accession>A0A0A8PHE8</accession>
<evidence type="ECO:0000256" key="1">
    <source>
        <dbReference type="ARBA" id="ARBA00006432"/>
    </source>
</evidence>
<comment type="similarity">
    <text evidence="1">Belongs to the ATP-dependent AMP-binding enzyme family.</text>
</comment>
<dbReference type="CDD" id="cd05907">
    <property type="entry name" value="VL_LC_FACS_like"/>
    <property type="match status" value="1"/>
</dbReference>
<dbReference type="EMBL" id="LT618793">
    <property type="protein sequence ID" value="SCQ79782.1"/>
    <property type="molecule type" value="Genomic_DNA"/>
</dbReference>
<dbReference type="SUPFAM" id="SSF56801">
    <property type="entry name" value="Acetyl-CoA synthetase-like"/>
    <property type="match status" value="1"/>
</dbReference>
<dbReference type="Pfam" id="PF23562">
    <property type="entry name" value="AMP-binding_C_3"/>
    <property type="match status" value="1"/>
</dbReference>
<evidence type="ECO:0000259" key="6">
    <source>
        <dbReference type="Pfam" id="PF00501"/>
    </source>
</evidence>
<keyword evidence="2 7" id="KW-0436">Ligase</keyword>
<feature type="domain" description="AMP-dependent synthetase/ligase" evidence="6">
    <location>
        <begin position="20"/>
        <end position="443"/>
    </location>
</feature>
<dbReference type="RefSeq" id="WP_013160717.1">
    <property type="nucleotide sequence ID" value="NZ_CCYN01000037.1"/>
</dbReference>
<evidence type="ECO:0000256" key="4">
    <source>
        <dbReference type="ARBA" id="ARBA00023098"/>
    </source>
</evidence>
<dbReference type="InterPro" id="IPR000873">
    <property type="entry name" value="AMP-dep_synth/lig_dom"/>
</dbReference>
<sequence length="629" mass="69989">MNSVREEILSACPPSYPASFRARVARAPHAVAYRVPQHQEPEVWKDLTWSQVADEVDQIAAGFIALGVQPEQRVAIAAMTRIEWVLADLGIACAAAATTTVYPNSQPDDELFILQDSESVIVVAENWKQLQKVVDQSELNAQVHHIVLFDDDRPIDRADAGGDRVVTWDALHALGRDYLAAHPTALDERLDLMEPDTLATLVYTSGTTGRPKGVRIPHRAWTYQGEAMHHMWRGIIDDRDVVYLWLPLSHVYGRDLLAAQMAIGFIMPVDGRIDRIVEGMGETHPTIMVGVPRIYEKIRSAVITQSPANGIQGRIARWAFAVGRESRPYRLAGKHAPWPARLRYAVADRLVFSKLRDTLGGSIRFMISGSAKLSTQVQTWFYSAGLLVLEGYGLTETAAIAAVNLPDKPKFGTVGPVTPGIDARIAADGELLLSGPIVADGYYHLPEETAEAFEDSWFHTGDIGHFDEDGYLTITDRKKDLMKTSNGKYVAPQKVEAALLANVPYISQAVAVADGHPYVIALVTMDHDQLMRWGKNHGHPNDDYATLSQLPEIRESIDKFVRKANERLDRWETVKRYAILDHEFAQDTGELTPSMKVKRPVVLARYEKTIDDRYEQTTVSDLTPFTGGK</sequence>
<name>A0A0A8PHE8_9ACTN</name>
<evidence type="ECO:0000313" key="7">
    <source>
        <dbReference type="EMBL" id="SCQ79782.1"/>
    </source>
</evidence>
<protein>
    <recommendedName>
        <fullName evidence="5">Acyl-CoA synthetase</fullName>
    </recommendedName>
</protein>
<dbReference type="InterPro" id="IPR042099">
    <property type="entry name" value="ANL_N_sf"/>
</dbReference>
<dbReference type="PANTHER" id="PTHR43272:SF32">
    <property type="entry name" value="AMP-DEPENDENT SYNTHETASE_LIGASE DOMAIN-CONTAINING PROTEIN"/>
    <property type="match status" value="1"/>
</dbReference>
<reference evidence="7 8" key="1">
    <citation type="submission" date="2016-09" db="EMBL/GenBank/DDBJ databases">
        <authorList>
            <person name="Laine KS P."/>
        </authorList>
    </citation>
    <scope>NUCLEOTIDE SEQUENCE [LARGE SCALE GENOMIC DNA]</scope>
    <source>
        <strain evidence="7">PFRJS-23</strain>
    </source>
</reference>
<organism evidence="7 8">
    <name type="scientific">Propionibacterium freudenreichii</name>
    <dbReference type="NCBI Taxonomy" id="1744"/>
    <lineage>
        <taxon>Bacteria</taxon>
        <taxon>Bacillati</taxon>
        <taxon>Actinomycetota</taxon>
        <taxon>Actinomycetes</taxon>
        <taxon>Propionibacteriales</taxon>
        <taxon>Propionibacteriaceae</taxon>
        <taxon>Propionibacterium</taxon>
    </lineage>
</organism>
<dbReference type="Proteomes" id="UP000250080">
    <property type="component" value="Chromosome I"/>
</dbReference>
<evidence type="ECO:0000256" key="3">
    <source>
        <dbReference type="ARBA" id="ARBA00022832"/>
    </source>
</evidence>
<keyword evidence="4" id="KW-0443">Lipid metabolism</keyword>
<evidence type="ECO:0000256" key="5">
    <source>
        <dbReference type="ARBA" id="ARBA00032875"/>
    </source>
</evidence>
<dbReference type="Pfam" id="PF00501">
    <property type="entry name" value="AMP-binding"/>
    <property type="match status" value="1"/>
</dbReference>